<dbReference type="Proteomes" id="UP000093432">
    <property type="component" value="Unassembled WGS sequence"/>
</dbReference>
<evidence type="ECO:0000313" key="5">
    <source>
        <dbReference type="Proteomes" id="UP000093432"/>
    </source>
</evidence>
<dbReference type="AlphaFoldDB" id="A0A1B8ZEW8"/>
<dbReference type="Pfam" id="PF25148">
    <property type="entry name" value="DUF7824"/>
    <property type="match status" value="1"/>
</dbReference>
<evidence type="ECO:0000259" key="1">
    <source>
        <dbReference type="Pfam" id="PF20103"/>
    </source>
</evidence>
<dbReference type="InterPro" id="IPR056727">
    <property type="entry name" value="DUF7825"/>
</dbReference>
<dbReference type="Pfam" id="PF20103">
    <property type="entry name" value="DUF6493"/>
    <property type="match status" value="1"/>
</dbReference>
<reference evidence="5" key="1">
    <citation type="submission" date="2016-07" db="EMBL/GenBank/DDBJ databases">
        <authorList>
            <person name="Florea S."/>
            <person name="Webb J.S."/>
            <person name="Jaromczyk J."/>
            <person name="Schardl C.L."/>
        </authorList>
    </citation>
    <scope>NUCLEOTIDE SEQUENCE [LARGE SCALE GENOMIC DNA]</scope>
    <source>
        <strain evidence="5">CC-VM-7</strain>
    </source>
</reference>
<organism evidence="4 5">
    <name type="scientific">Chryseobacterium arthrosphaerae</name>
    <dbReference type="NCBI Taxonomy" id="651561"/>
    <lineage>
        <taxon>Bacteria</taxon>
        <taxon>Pseudomonadati</taxon>
        <taxon>Bacteroidota</taxon>
        <taxon>Flavobacteriia</taxon>
        <taxon>Flavobacteriales</taxon>
        <taxon>Weeksellaceae</taxon>
        <taxon>Chryseobacterium group</taxon>
        <taxon>Chryseobacterium</taxon>
    </lineage>
</organism>
<evidence type="ECO:0000259" key="2">
    <source>
        <dbReference type="Pfam" id="PF25148"/>
    </source>
</evidence>
<dbReference type="Pfam" id="PF25149">
    <property type="entry name" value="DUF7825"/>
    <property type="match status" value="1"/>
</dbReference>
<gene>
    <name evidence="4" type="ORF">BBI00_19650</name>
</gene>
<comment type="caution">
    <text evidence="4">The sequence shown here is derived from an EMBL/GenBank/DDBJ whole genome shotgun (WGS) entry which is preliminary data.</text>
</comment>
<feature type="domain" description="DUF7824" evidence="2">
    <location>
        <begin position="379"/>
        <end position="585"/>
    </location>
</feature>
<dbReference type="InterPro" id="IPR045472">
    <property type="entry name" value="DUF6493"/>
</dbReference>
<accession>A0A1B8ZEW8</accession>
<dbReference type="RefSeq" id="WP_065400562.1">
    <property type="nucleotide sequence ID" value="NZ_MAYG01000023.1"/>
</dbReference>
<name>A0A1B8ZEW8_9FLAO</name>
<proteinExistence type="predicted"/>
<sequence>MLIEDEFKTIYLNYRIKEIVPFLTKLTPEDKKEIVALLKKHINKEWGHNNISVLAALACCKNSSEYGKLSPGYYSLPVAQIDELFESYIPDWLGESYSFLKEFDYLKVLEWEQKGYLKLNDEMSASLLSSAWDSDNTSEEILFTWPVTLESHIWLLFQYETEITSNYGKRNWKETLKMLAEDRKIDRSALLRSSLKAVNFNFSKEHNTWFLELFTYLEPTREEILALQDELLMIFHSTQTSLFPGTLKIVSQVLTEKAFKTEDFLQVSSALIMLPTKNMVNALLLALEKIAKVNSAFHENICLLLAPVFLNKDKALQTKAAKIIAEYGNTESEKIQTELKLYTSSLLSDAGILLEKFLIQKEKSEPEEQNYEAAAWHRSEPVRPIQTIDDFIFFASQVFSSSTTYHFDQFLEALVNFNNEFDEDHLKKLEPAFKAALKKKGTGGLRHLLATFFINYGVLKQEQKSAVLLQAKSEFPDWENWCEKKTPLAFQAYHKLLSGIFEMLKQHKKLPLLSVPDHTPCWITAKSLVDKLKVYQQQNEQPVPFDLQIAILRVKKEDLPEAEQYAKEQLDEKYAELLKPLFRPDYFREKYDSVYLDGNFGWEFSYRKIYKGNTTEEIPQLLVTISNKKELPENAGFLDYIFNSYHGVYHDDLIFILYTVPYFSGSVMAKKYNENLSNSDYQYDIKGNVNFLDAWMKLNLPFQPVHYLFLSAGLFNKDRTLSGMAFEALINRAVSDDFGVCELGTVIGKKISFGWAPVKRLTDGLSALINLSTSHNLAFEKLLTAILSAVEKPVFNLKKLLELYYELLNQNQSVTDKTVSNLLKEWEKENNLKKIIHQIKTNERKTL</sequence>
<dbReference type="InterPro" id="IPR056726">
    <property type="entry name" value="DUF7824"/>
</dbReference>
<dbReference type="EMBL" id="MAYG01000023">
    <property type="protein sequence ID" value="OCA70066.1"/>
    <property type="molecule type" value="Genomic_DNA"/>
</dbReference>
<evidence type="ECO:0000313" key="4">
    <source>
        <dbReference type="EMBL" id="OCA70066.1"/>
    </source>
</evidence>
<feature type="domain" description="DUF7825" evidence="3">
    <location>
        <begin position="638"/>
        <end position="840"/>
    </location>
</feature>
<evidence type="ECO:0000259" key="3">
    <source>
        <dbReference type="Pfam" id="PF25149"/>
    </source>
</evidence>
<dbReference type="STRING" id="651561.BBI00_19650"/>
<feature type="domain" description="DUF6493" evidence="1">
    <location>
        <begin position="3"/>
        <end position="274"/>
    </location>
</feature>
<dbReference type="OrthoDB" id="1236885at2"/>
<protein>
    <submittedName>
        <fullName evidence="4">Uncharacterized protein</fullName>
    </submittedName>
</protein>